<dbReference type="Pfam" id="PF01451">
    <property type="entry name" value="LMWPc"/>
    <property type="match status" value="1"/>
</dbReference>
<dbReference type="AlphaFoldDB" id="A0A365P9Y0"/>
<evidence type="ECO:0000313" key="9">
    <source>
        <dbReference type="Proteomes" id="UP000252187"/>
    </source>
</evidence>
<feature type="active site" description="Nucleophile" evidence="5">
    <location>
        <position position="62"/>
    </location>
</feature>
<dbReference type="EMBL" id="QNTT01000021">
    <property type="protein sequence ID" value="RBA36221.1"/>
    <property type="molecule type" value="Genomic_DNA"/>
</dbReference>
<dbReference type="SMART" id="SM00226">
    <property type="entry name" value="LMWPc"/>
    <property type="match status" value="1"/>
</dbReference>
<keyword evidence="4" id="KW-0904">Protein phosphatase</keyword>
<protein>
    <recommendedName>
        <fullName evidence="2">protein-tyrosine-phosphatase</fullName>
        <ecNumber evidence="2">3.1.3.48</ecNumber>
    </recommendedName>
</protein>
<dbReference type="GO" id="GO:0004725">
    <property type="term" value="F:protein tyrosine phosphatase activity"/>
    <property type="evidence" value="ECO:0007669"/>
    <property type="project" value="UniProtKB-EC"/>
</dbReference>
<dbReference type="InterPro" id="IPR050438">
    <property type="entry name" value="LMW_PTPase"/>
</dbReference>
<evidence type="ECO:0000256" key="5">
    <source>
        <dbReference type="PIRSR" id="PIRSR617867-1"/>
    </source>
</evidence>
<dbReference type="InterPro" id="IPR023485">
    <property type="entry name" value="Ptyr_pPase"/>
</dbReference>
<comment type="similarity">
    <text evidence="1">Belongs to the low molecular weight phosphotyrosine protein phosphatase family.</text>
</comment>
<dbReference type="Gene3D" id="3.40.50.2300">
    <property type="match status" value="1"/>
</dbReference>
<feature type="domain" description="Phosphotyrosine protein phosphatase I" evidence="7">
    <location>
        <begin position="56"/>
        <end position="206"/>
    </location>
</feature>
<evidence type="ECO:0000256" key="3">
    <source>
        <dbReference type="ARBA" id="ARBA00022801"/>
    </source>
</evidence>
<feature type="compositionally biased region" description="Low complexity" evidence="6">
    <location>
        <begin position="31"/>
        <end position="40"/>
    </location>
</feature>
<keyword evidence="3" id="KW-0378">Hydrolase</keyword>
<dbReference type="InterPro" id="IPR017867">
    <property type="entry name" value="Tyr_phospatase_low_mol_wt"/>
</dbReference>
<comment type="caution">
    <text evidence="8">The sequence shown here is derived from an EMBL/GenBank/DDBJ whole genome shotgun (WGS) entry which is preliminary data.</text>
</comment>
<evidence type="ECO:0000256" key="4">
    <source>
        <dbReference type="ARBA" id="ARBA00022912"/>
    </source>
</evidence>
<dbReference type="SUPFAM" id="SSF52788">
    <property type="entry name" value="Phosphotyrosine protein phosphatases I"/>
    <property type="match status" value="1"/>
</dbReference>
<sequence>MIGDREHDIEGAPATASRPRSCAGATGGPRSGTAPTGRPSTPRRSRRSSVGGESRVRVVFVCTGNICRSPMAEVMARRAFHDAGLGDRVTVSSVGTGDWHVGNGMDARAAAELAAHGYDTGHVASQLSPGDHDADLVVALDTGHRDHLHRAGVDPARIRLLRSYDPRAHEHGADGADVADPYYGDDSGFTRTRLQITAALPGLVAEVRELTG</sequence>
<reference evidence="8 9" key="1">
    <citation type="submission" date="2018-06" db="EMBL/GenBank/DDBJ databases">
        <title>Whole genome sequencing of four bacterial strains from South Shetland trench revealing bio-synthetic gene clusters.</title>
        <authorList>
            <person name="Abdel-Mageed W.M."/>
            <person name="Lehri B."/>
            <person name="Jarmusch S.A."/>
            <person name="Miranda K."/>
            <person name="Goodfellow M."/>
            <person name="Jaspars M."/>
            <person name="Karlyshev A.V."/>
        </authorList>
    </citation>
    <scope>NUCLEOTIDE SEQUENCE [LARGE SCALE GENOMIC DNA]</scope>
    <source>
        <strain evidence="8 9">SST1</strain>
    </source>
</reference>
<accession>A0A365P9Y0</accession>
<dbReference type="PRINTS" id="PR00719">
    <property type="entry name" value="LMWPTPASE"/>
</dbReference>
<proteinExistence type="inferred from homology"/>
<dbReference type="PANTHER" id="PTHR11717">
    <property type="entry name" value="LOW MOLECULAR WEIGHT PROTEIN TYROSINE PHOSPHATASE"/>
    <property type="match status" value="1"/>
</dbReference>
<name>A0A365P9Y0_9ACTN</name>
<feature type="active site" evidence="5">
    <location>
        <position position="68"/>
    </location>
</feature>
<evidence type="ECO:0000256" key="1">
    <source>
        <dbReference type="ARBA" id="ARBA00011063"/>
    </source>
</evidence>
<dbReference type="CDD" id="cd16343">
    <property type="entry name" value="LMWPTP"/>
    <property type="match status" value="1"/>
</dbReference>
<evidence type="ECO:0000259" key="7">
    <source>
        <dbReference type="SMART" id="SM00226"/>
    </source>
</evidence>
<feature type="active site" description="Proton donor" evidence="5">
    <location>
        <position position="180"/>
    </location>
</feature>
<evidence type="ECO:0000313" key="8">
    <source>
        <dbReference type="EMBL" id="RBA36221.1"/>
    </source>
</evidence>
<dbReference type="PANTHER" id="PTHR11717:SF7">
    <property type="entry name" value="LOW MOLECULAR WEIGHT PHOSPHOTYROSINE PROTEIN PHOSPHATASE"/>
    <property type="match status" value="1"/>
</dbReference>
<evidence type="ECO:0000256" key="2">
    <source>
        <dbReference type="ARBA" id="ARBA00013064"/>
    </source>
</evidence>
<evidence type="ECO:0000256" key="6">
    <source>
        <dbReference type="SAM" id="MobiDB-lite"/>
    </source>
</evidence>
<dbReference type="EC" id="3.1.3.48" evidence="2"/>
<feature type="region of interest" description="Disordered" evidence="6">
    <location>
        <begin position="1"/>
        <end position="52"/>
    </location>
</feature>
<gene>
    <name evidence="8" type="ORF">DQ226_09600</name>
</gene>
<dbReference type="InterPro" id="IPR036196">
    <property type="entry name" value="Ptyr_pPase_sf"/>
</dbReference>
<feature type="compositionally biased region" description="Basic and acidic residues" evidence="6">
    <location>
        <begin position="1"/>
        <end position="10"/>
    </location>
</feature>
<dbReference type="Proteomes" id="UP000252187">
    <property type="component" value="Unassembled WGS sequence"/>
</dbReference>
<organism evidence="8 9">
    <name type="scientific">Dietzia maris</name>
    <dbReference type="NCBI Taxonomy" id="37915"/>
    <lineage>
        <taxon>Bacteria</taxon>
        <taxon>Bacillati</taxon>
        <taxon>Actinomycetota</taxon>
        <taxon>Actinomycetes</taxon>
        <taxon>Mycobacteriales</taxon>
        <taxon>Dietziaceae</taxon>
        <taxon>Dietzia</taxon>
    </lineage>
</organism>